<accession>A0A507DEU7</accession>
<feature type="domain" description="Glycosyl transferase CAP10" evidence="4">
    <location>
        <begin position="213"/>
        <end position="466"/>
    </location>
</feature>
<comment type="caution">
    <text evidence="5">The sequence shown here is derived from an EMBL/GenBank/DDBJ whole genome shotgun (WGS) entry which is preliminary data.</text>
</comment>
<comment type="similarity">
    <text evidence="1">Belongs to the glycosyltransferase 90 family.</text>
</comment>
<protein>
    <recommendedName>
        <fullName evidence="4">Glycosyl transferase CAP10 domain-containing protein</fullName>
    </recommendedName>
</protein>
<dbReference type="InterPro" id="IPR051091">
    <property type="entry name" value="O-Glucosyltr/Glycosyltrsf_90"/>
</dbReference>
<name>A0A507DEU7_9FUNG</name>
<feature type="transmembrane region" description="Helical" evidence="3">
    <location>
        <begin position="12"/>
        <end position="31"/>
    </location>
</feature>
<evidence type="ECO:0000256" key="1">
    <source>
        <dbReference type="ARBA" id="ARBA00010118"/>
    </source>
</evidence>
<dbReference type="Proteomes" id="UP000320333">
    <property type="component" value="Unassembled WGS sequence"/>
</dbReference>
<evidence type="ECO:0000259" key="4">
    <source>
        <dbReference type="SMART" id="SM00672"/>
    </source>
</evidence>
<keyword evidence="6" id="KW-1185">Reference proteome</keyword>
<dbReference type="Pfam" id="PF05686">
    <property type="entry name" value="Glyco_transf_90"/>
    <property type="match status" value="1"/>
</dbReference>
<dbReference type="GO" id="GO:0016740">
    <property type="term" value="F:transferase activity"/>
    <property type="evidence" value="ECO:0007669"/>
    <property type="project" value="UniProtKB-KW"/>
</dbReference>
<dbReference type="AlphaFoldDB" id="A0A507DEU7"/>
<keyword evidence="3" id="KW-0812">Transmembrane</keyword>
<keyword evidence="2" id="KW-0808">Transferase</keyword>
<organism evidence="5 6">
    <name type="scientific">Chytriomyces confervae</name>
    <dbReference type="NCBI Taxonomy" id="246404"/>
    <lineage>
        <taxon>Eukaryota</taxon>
        <taxon>Fungi</taxon>
        <taxon>Fungi incertae sedis</taxon>
        <taxon>Chytridiomycota</taxon>
        <taxon>Chytridiomycota incertae sedis</taxon>
        <taxon>Chytridiomycetes</taxon>
        <taxon>Chytridiales</taxon>
        <taxon>Chytriomycetaceae</taxon>
        <taxon>Chytriomyces</taxon>
    </lineage>
</organism>
<proteinExistence type="inferred from homology"/>
<keyword evidence="3" id="KW-0472">Membrane</keyword>
<dbReference type="PANTHER" id="PTHR12203:SF35">
    <property type="entry name" value="PROTEIN O-GLUCOSYLTRANSFERASE 1"/>
    <property type="match status" value="1"/>
</dbReference>
<dbReference type="InterPro" id="IPR006598">
    <property type="entry name" value="CAP10"/>
</dbReference>
<evidence type="ECO:0000313" key="5">
    <source>
        <dbReference type="EMBL" id="TPX49941.1"/>
    </source>
</evidence>
<keyword evidence="3" id="KW-1133">Transmembrane helix</keyword>
<dbReference type="SMART" id="SM00672">
    <property type="entry name" value="CAP10"/>
    <property type="match status" value="1"/>
</dbReference>
<dbReference type="OrthoDB" id="541052at2759"/>
<evidence type="ECO:0000256" key="3">
    <source>
        <dbReference type="SAM" id="Phobius"/>
    </source>
</evidence>
<sequence length="472" mass="53365">MKDQPALNKTHVAVGAALLLLVVVGLNIFYLTSDMRKKTDPSKAVAILNDYELHFKKAAPPHFSLWSHFALQKGCLTNPADYAQIYHDLAPWFQNSRRITNESVSHIPNTRVVDFYDGNFHNANDFLTVLLDPLRPLFQLNGKNFRFAVNNYDEPRMLPADGGFTGRYADVSDVFSHSACYRSKYDSIIKDSHTSDGFHLLFGNASARGQHGFFQKPDSFTIINGNAPVFSQAKLDCFSDVAIPLSYHISIAANGVSDTVPWEHKKPVLFWRGSTTGGNYRTGSPWQLYGRTRLMDWEKKWAAKFPNSTFDAAYEAPPLEKGVNVDVGFSGFAQTDEQSAALINATYGIKGSVNFEKTKQFKYLLVLDGNTWPSRLQSYLQTNSVILYNGIFTDFFNWNLVPWVHYVPVKLDFSDLEERLEWLMAHDAEAKAITLNAQKLMQRWSSMKQLQCYTGFALLEYSNLFEGNTDSG</sequence>
<gene>
    <name evidence="5" type="ORF">CcCBS67573_g10124</name>
</gene>
<evidence type="ECO:0000313" key="6">
    <source>
        <dbReference type="Proteomes" id="UP000320333"/>
    </source>
</evidence>
<dbReference type="PANTHER" id="PTHR12203">
    <property type="entry name" value="KDEL LYS-ASP-GLU-LEU CONTAINING - RELATED"/>
    <property type="match status" value="1"/>
</dbReference>
<dbReference type="EMBL" id="QEAP01001193">
    <property type="protein sequence ID" value="TPX49941.1"/>
    <property type="molecule type" value="Genomic_DNA"/>
</dbReference>
<evidence type="ECO:0000256" key="2">
    <source>
        <dbReference type="ARBA" id="ARBA00022679"/>
    </source>
</evidence>
<reference evidence="5 6" key="1">
    <citation type="journal article" date="2019" name="Sci. Rep.">
        <title>Comparative genomics of chytrid fungi reveal insights into the obligate biotrophic and pathogenic lifestyle of Synchytrium endobioticum.</title>
        <authorList>
            <person name="van de Vossenberg B.T.L.H."/>
            <person name="Warris S."/>
            <person name="Nguyen H.D.T."/>
            <person name="van Gent-Pelzer M.P.E."/>
            <person name="Joly D.L."/>
            <person name="van de Geest H.C."/>
            <person name="Bonants P.J.M."/>
            <person name="Smith D.S."/>
            <person name="Levesque C.A."/>
            <person name="van der Lee T.A.J."/>
        </authorList>
    </citation>
    <scope>NUCLEOTIDE SEQUENCE [LARGE SCALE GENOMIC DNA]</scope>
    <source>
        <strain evidence="5 6">CBS 675.73</strain>
    </source>
</reference>